<dbReference type="Proteomes" id="UP001233999">
    <property type="component" value="Unassembled WGS sequence"/>
</dbReference>
<evidence type="ECO:0000256" key="7">
    <source>
        <dbReference type="RuleBase" id="RU361156"/>
    </source>
</evidence>
<dbReference type="PANTHER" id="PTHR11802:SF472">
    <property type="entry name" value="SERINE CARBOXYPEPTIDASE CPVL-RELATED"/>
    <property type="match status" value="1"/>
</dbReference>
<evidence type="ECO:0000256" key="3">
    <source>
        <dbReference type="ARBA" id="ARBA00022670"/>
    </source>
</evidence>
<dbReference type="EC" id="3.4.16.-" evidence="7"/>
<keyword evidence="4" id="KW-0732">Signal</keyword>
<dbReference type="PANTHER" id="PTHR11802">
    <property type="entry name" value="SERINE PROTEASE FAMILY S10 SERINE CARBOXYPEPTIDASE"/>
    <property type="match status" value="1"/>
</dbReference>
<dbReference type="InterPro" id="IPR001563">
    <property type="entry name" value="Peptidase_S10"/>
</dbReference>
<keyword evidence="2 7" id="KW-0121">Carboxypeptidase</keyword>
<comment type="similarity">
    <text evidence="1 7">Belongs to the peptidase S10 family.</text>
</comment>
<keyword evidence="9" id="KW-1185">Reference proteome</keyword>
<name>A0AAD7ZU79_DIPPU</name>
<dbReference type="PRINTS" id="PR00724">
    <property type="entry name" value="CRBOXYPTASEC"/>
</dbReference>
<dbReference type="EMBL" id="JASPKZ010006837">
    <property type="protein sequence ID" value="KAJ9586807.1"/>
    <property type="molecule type" value="Genomic_DNA"/>
</dbReference>
<evidence type="ECO:0000256" key="4">
    <source>
        <dbReference type="ARBA" id="ARBA00022729"/>
    </source>
</evidence>
<keyword evidence="5 7" id="KW-0378">Hydrolase</keyword>
<dbReference type="Gene3D" id="3.40.50.1820">
    <property type="entry name" value="alpha/beta hydrolase"/>
    <property type="match status" value="1"/>
</dbReference>
<keyword evidence="3 7" id="KW-0645">Protease</keyword>
<reference evidence="8" key="1">
    <citation type="journal article" date="2023" name="IScience">
        <title>Live-bearing cockroach genome reveals convergent evolutionary mechanisms linked to viviparity in insects and beyond.</title>
        <authorList>
            <person name="Fouks B."/>
            <person name="Harrison M.C."/>
            <person name="Mikhailova A.A."/>
            <person name="Marchal E."/>
            <person name="English S."/>
            <person name="Carruthers M."/>
            <person name="Jennings E.C."/>
            <person name="Chiamaka E.L."/>
            <person name="Frigard R.A."/>
            <person name="Pippel M."/>
            <person name="Attardo G.M."/>
            <person name="Benoit J.B."/>
            <person name="Bornberg-Bauer E."/>
            <person name="Tobe S.S."/>
        </authorList>
    </citation>
    <scope>NUCLEOTIDE SEQUENCE</scope>
    <source>
        <strain evidence="8">Stay&amp;Tobe</strain>
    </source>
</reference>
<dbReference type="InterPro" id="IPR018202">
    <property type="entry name" value="Ser_caboxypep_ser_AS"/>
</dbReference>
<dbReference type="PROSITE" id="PS00131">
    <property type="entry name" value="CARBOXYPEPT_SER_SER"/>
    <property type="match status" value="1"/>
</dbReference>
<dbReference type="AlphaFoldDB" id="A0AAD7ZU79"/>
<reference evidence="8" key="2">
    <citation type="submission" date="2023-05" db="EMBL/GenBank/DDBJ databases">
        <authorList>
            <person name="Fouks B."/>
        </authorList>
    </citation>
    <scope>NUCLEOTIDE SEQUENCE</scope>
    <source>
        <strain evidence="8">Stay&amp;Tobe</strain>
        <tissue evidence="8">Testes</tissue>
    </source>
</reference>
<dbReference type="InterPro" id="IPR029058">
    <property type="entry name" value="AB_hydrolase_fold"/>
</dbReference>
<evidence type="ECO:0000256" key="1">
    <source>
        <dbReference type="ARBA" id="ARBA00009431"/>
    </source>
</evidence>
<sequence length="239" mass="26466">MNTISSRPLLFRFAIGCFLGRGKVGENNHSAGLRRQLAGPSNGYETAPLLLWLQGGPGSSSLFGLFTELGPFCVAEDNEKLLKNPYSWHKNHSIIFIDNPVGTGFSFTENKTGYATEQVQIGDELYTAMSQFLTLFPELREVPFYITGESYAGKYVPQLGYTIHQRNAISNFKINLAGLAVGNGFTDPITILNYSEYLYQLGLVDTNAFNLMRDLEECGVTAIQEGRFLEAFSCLKSGR</sequence>
<protein>
    <recommendedName>
        <fullName evidence="7">Carboxypeptidase</fullName>
        <ecNumber evidence="7">3.4.16.-</ecNumber>
    </recommendedName>
</protein>
<evidence type="ECO:0000313" key="8">
    <source>
        <dbReference type="EMBL" id="KAJ9586807.1"/>
    </source>
</evidence>
<proteinExistence type="inferred from homology"/>
<feature type="non-terminal residue" evidence="8">
    <location>
        <position position="1"/>
    </location>
</feature>
<dbReference type="SUPFAM" id="SSF53474">
    <property type="entry name" value="alpha/beta-Hydrolases"/>
    <property type="match status" value="1"/>
</dbReference>
<dbReference type="GO" id="GO:0004185">
    <property type="term" value="F:serine-type carboxypeptidase activity"/>
    <property type="evidence" value="ECO:0007669"/>
    <property type="project" value="UniProtKB-UniRule"/>
</dbReference>
<dbReference type="Pfam" id="PF00450">
    <property type="entry name" value="Peptidase_S10"/>
    <property type="match status" value="1"/>
</dbReference>
<gene>
    <name evidence="8" type="ORF">L9F63_019593</name>
</gene>
<keyword evidence="6" id="KW-0325">Glycoprotein</keyword>
<comment type="caution">
    <text evidence="8">The sequence shown here is derived from an EMBL/GenBank/DDBJ whole genome shotgun (WGS) entry which is preliminary data.</text>
</comment>
<accession>A0AAD7ZU79</accession>
<organism evidence="8 9">
    <name type="scientific">Diploptera punctata</name>
    <name type="common">Pacific beetle cockroach</name>
    <dbReference type="NCBI Taxonomy" id="6984"/>
    <lineage>
        <taxon>Eukaryota</taxon>
        <taxon>Metazoa</taxon>
        <taxon>Ecdysozoa</taxon>
        <taxon>Arthropoda</taxon>
        <taxon>Hexapoda</taxon>
        <taxon>Insecta</taxon>
        <taxon>Pterygota</taxon>
        <taxon>Neoptera</taxon>
        <taxon>Polyneoptera</taxon>
        <taxon>Dictyoptera</taxon>
        <taxon>Blattodea</taxon>
        <taxon>Blaberoidea</taxon>
        <taxon>Blaberidae</taxon>
        <taxon>Diplopterinae</taxon>
        <taxon>Diploptera</taxon>
    </lineage>
</organism>
<evidence type="ECO:0000256" key="2">
    <source>
        <dbReference type="ARBA" id="ARBA00022645"/>
    </source>
</evidence>
<dbReference type="GO" id="GO:0006508">
    <property type="term" value="P:proteolysis"/>
    <property type="evidence" value="ECO:0007669"/>
    <property type="project" value="UniProtKB-KW"/>
</dbReference>
<evidence type="ECO:0000313" key="9">
    <source>
        <dbReference type="Proteomes" id="UP001233999"/>
    </source>
</evidence>
<evidence type="ECO:0000256" key="5">
    <source>
        <dbReference type="ARBA" id="ARBA00022801"/>
    </source>
</evidence>
<evidence type="ECO:0000256" key="6">
    <source>
        <dbReference type="ARBA" id="ARBA00023180"/>
    </source>
</evidence>